<comment type="caution">
    <text evidence="2">The sequence shown here is derived from an EMBL/GenBank/DDBJ whole genome shotgun (WGS) entry which is preliminary data.</text>
</comment>
<proteinExistence type="predicted"/>
<dbReference type="OrthoDB" id="760650at2"/>
<dbReference type="AlphaFoldDB" id="A0A3S3VHP0"/>
<dbReference type="RefSeq" id="WP_128535608.1">
    <property type="nucleotide sequence ID" value="NZ_SBIW01000009.1"/>
</dbReference>
<reference evidence="2 3" key="1">
    <citation type="submission" date="2019-01" db="EMBL/GenBank/DDBJ databases">
        <title>Mucilaginibacter antarcticum sp. nov., isolated from antarctic soil.</title>
        <authorList>
            <person name="Yan Y.-Q."/>
            <person name="Du Z.-J."/>
        </authorList>
    </citation>
    <scope>NUCLEOTIDE SEQUENCE [LARGE SCALE GENOMIC DNA]</scope>
    <source>
        <strain evidence="2 3">F01003</strain>
    </source>
</reference>
<evidence type="ECO:0000313" key="3">
    <source>
        <dbReference type="Proteomes" id="UP000286701"/>
    </source>
</evidence>
<organism evidence="2 3">
    <name type="scientific">Mucilaginibacter gilvus</name>
    <dbReference type="NCBI Taxonomy" id="2305909"/>
    <lineage>
        <taxon>Bacteria</taxon>
        <taxon>Pseudomonadati</taxon>
        <taxon>Bacteroidota</taxon>
        <taxon>Sphingobacteriia</taxon>
        <taxon>Sphingobacteriales</taxon>
        <taxon>Sphingobacteriaceae</taxon>
        <taxon>Mucilaginibacter</taxon>
    </lineage>
</organism>
<evidence type="ECO:0000313" key="2">
    <source>
        <dbReference type="EMBL" id="RWY48562.1"/>
    </source>
</evidence>
<keyword evidence="1" id="KW-0732">Signal</keyword>
<dbReference type="SUPFAM" id="SSF52821">
    <property type="entry name" value="Rhodanese/Cell cycle control phosphatase"/>
    <property type="match status" value="1"/>
</dbReference>
<feature type="chain" id="PRO_5018697952" evidence="1">
    <location>
        <begin position="22"/>
        <end position="155"/>
    </location>
</feature>
<feature type="signal peptide" evidence="1">
    <location>
        <begin position="1"/>
        <end position="21"/>
    </location>
</feature>
<evidence type="ECO:0000256" key="1">
    <source>
        <dbReference type="SAM" id="SignalP"/>
    </source>
</evidence>
<dbReference type="Proteomes" id="UP000286701">
    <property type="component" value="Unassembled WGS sequence"/>
</dbReference>
<name>A0A3S3VHP0_9SPHI</name>
<accession>A0A3S3VHP0</accession>
<protein>
    <submittedName>
        <fullName evidence="2">Rhodanese-like domain-containing protein</fullName>
    </submittedName>
</protein>
<dbReference type="Gene3D" id="3.40.250.10">
    <property type="entry name" value="Rhodanese-like domain"/>
    <property type="match status" value="1"/>
</dbReference>
<sequence length="155" mass="16739">MKKICLITLLGLLAFGTLTQAQTSPKAIPMLLMNNPWIEKELLAPSELATAIKSGAAKTPLILNIGAVEDIKGAQHIGAVSDAENLVKLRRAIADLPKNTEVVIYCGCCPFTKCPNIRPAFNELKKSGFTDIKLLNLPVNLNTNWVTKGYPLAAK</sequence>
<dbReference type="EMBL" id="SBIW01000009">
    <property type="protein sequence ID" value="RWY48562.1"/>
    <property type="molecule type" value="Genomic_DNA"/>
</dbReference>
<dbReference type="InterPro" id="IPR036873">
    <property type="entry name" value="Rhodanese-like_dom_sf"/>
</dbReference>
<gene>
    <name evidence="2" type="ORF">EPL05_19145</name>
</gene>
<keyword evidence="3" id="KW-1185">Reference proteome</keyword>